<dbReference type="PANTHER" id="PTHR36435:SF1">
    <property type="entry name" value="CAAX AMINO TERMINAL PROTEASE FAMILY PROTEIN"/>
    <property type="match status" value="1"/>
</dbReference>
<feature type="transmembrane region" description="Helical" evidence="1">
    <location>
        <begin position="47"/>
        <end position="68"/>
    </location>
</feature>
<dbReference type="InterPro" id="IPR003675">
    <property type="entry name" value="Rce1/LyrA-like_dom"/>
</dbReference>
<keyword evidence="3" id="KW-0378">Hydrolase</keyword>
<dbReference type="PATRIC" id="fig|889378.3.peg.440"/>
<keyword evidence="4" id="KW-1185">Reference proteome</keyword>
<sequence>MQEKSYPRVGDAIWLSFLYIVIMLVAAILLGIVVGMLSAVIGIREDAATVLENIGATVATVGALLFVFRRFTRNSGIKPMEFARRHSLSPAAVVGFIALTAGAIIISSDIHNQVIAVVPQPEWYTSAIGQLTGQPIVIALVTVAVIPAVIEEVMFRGFFTIGLRRHENCTTTIAASSLLFGLVHLNPWQFFPAAFIGVVLGWLALRTGSILLPIAAHFINNALAVLLTRSEYLLPIRGFHPAHTIPGIFQPFVFTLSGIALLAAGYAVLQRTLPPAHLRYTLSSGRRPAPLRAGVVPDTESNQ</sequence>
<feature type="transmembrane region" description="Helical" evidence="1">
    <location>
        <begin position="12"/>
        <end position="41"/>
    </location>
</feature>
<organism evidence="3 4">
    <name type="scientific">Spirochaeta africana (strain ATCC 700263 / DSM 8902 / Z-7692)</name>
    <dbReference type="NCBI Taxonomy" id="889378"/>
    <lineage>
        <taxon>Bacteria</taxon>
        <taxon>Pseudomonadati</taxon>
        <taxon>Spirochaetota</taxon>
        <taxon>Spirochaetia</taxon>
        <taxon>Spirochaetales</taxon>
        <taxon>Spirochaetaceae</taxon>
        <taxon>Spirochaeta</taxon>
    </lineage>
</organism>
<evidence type="ECO:0000259" key="2">
    <source>
        <dbReference type="Pfam" id="PF02517"/>
    </source>
</evidence>
<reference evidence="4" key="1">
    <citation type="journal article" date="2013" name="Stand. Genomic Sci.">
        <title>Complete genome sequence of the halophilic bacterium Spirochaeta africana type strain (Z-7692(T)) from the alkaline Lake Magadi in the East African Rift.</title>
        <authorList>
            <person name="Liolos K."/>
            <person name="Abt B."/>
            <person name="Scheuner C."/>
            <person name="Teshima H."/>
            <person name="Held B."/>
            <person name="Lapidus A."/>
            <person name="Nolan M."/>
            <person name="Lucas S."/>
            <person name="Deshpande S."/>
            <person name="Cheng J.F."/>
            <person name="Tapia R."/>
            <person name="Goodwin L.A."/>
            <person name="Pitluck S."/>
            <person name="Pagani I."/>
            <person name="Ivanova N."/>
            <person name="Mavromatis K."/>
            <person name="Mikhailova N."/>
            <person name="Huntemann M."/>
            <person name="Pati A."/>
            <person name="Chen A."/>
            <person name="Palaniappan K."/>
            <person name="Land M."/>
            <person name="Rohde M."/>
            <person name="Tindall B.J."/>
            <person name="Detter J.C."/>
            <person name="Goker M."/>
            <person name="Bristow J."/>
            <person name="Eisen J.A."/>
            <person name="Markowitz V."/>
            <person name="Hugenholtz P."/>
            <person name="Woyke T."/>
            <person name="Klenk H.P."/>
            <person name="Kyrpides N.C."/>
        </authorList>
    </citation>
    <scope>NUCLEOTIDE SEQUENCE</scope>
    <source>
        <strain evidence="4">ATCC 700263 / DSM 8902 / Z-7692</strain>
    </source>
</reference>
<dbReference type="EMBL" id="CP003282">
    <property type="protein sequence ID" value="AFG36536.1"/>
    <property type="molecule type" value="Genomic_DNA"/>
</dbReference>
<dbReference type="GO" id="GO:0004175">
    <property type="term" value="F:endopeptidase activity"/>
    <property type="evidence" value="ECO:0007669"/>
    <property type="project" value="UniProtKB-ARBA"/>
</dbReference>
<feature type="domain" description="CAAX prenyl protease 2/Lysostaphin resistance protein A-like" evidence="2">
    <location>
        <begin position="136"/>
        <end position="223"/>
    </location>
</feature>
<dbReference type="eggNOG" id="COG1266">
    <property type="taxonomic scope" value="Bacteria"/>
</dbReference>
<dbReference type="HOGENOM" id="CLU_917997_0_0_12"/>
<evidence type="ECO:0000256" key="1">
    <source>
        <dbReference type="SAM" id="Phobius"/>
    </source>
</evidence>
<dbReference type="GO" id="GO:0080120">
    <property type="term" value="P:CAAX-box protein maturation"/>
    <property type="evidence" value="ECO:0007669"/>
    <property type="project" value="UniProtKB-ARBA"/>
</dbReference>
<accession>H9UG93</accession>
<dbReference type="Proteomes" id="UP000007383">
    <property type="component" value="Chromosome"/>
</dbReference>
<feature type="transmembrane region" description="Helical" evidence="1">
    <location>
        <begin position="88"/>
        <end position="107"/>
    </location>
</feature>
<dbReference type="OrthoDB" id="4177129at2"/>
<evidence type="ECO:0000313" key="4">
    <source>
        <dbReference type="Proteomes" id="UP000007383"/>
    </source>
</evidence>
<feature type="transmembrane region" description="Helical" evidence="1">
    <location>
        <begin position="248"/>
        <end position="269"/>
    </location>
</feature>
<dbReference type="RefSeq" id="WP_014454533.1">
    <property type="nucleotide sequence ID" value="NC_017098.1"/>
</dbReference>
<proteinExistence type="predicted"/>
<dbReference type="InterPro" id="IPR052710">
    <property type="entry name" value="CAAX_protease"/>
</dbReference>
<feature type="transmembrane region" description="Helical" evidence="1">
    <location>
        <begin position="127"/>
        <end position="150"/>
    </location>
</feature>
<gene>
    <name evidence="3" type="ordered locus">Spiaf_0432</name>
</gene>
<dbReference type="AlphaFoldDB" id="H9UG93"/>
<dbReference type="STRING" id="889378.Spiaf_0432"/>
<name>H9UG93_SPIAZ</name>
<dbReference type="PANTHER" id="PTHR36435">
    <property type="entry name" value="SLR1288 PROTEIN"/>
    <property type="match status" value="1"/>
</dbReference>
<protein>
    <submittedName>
        <fullName evidence="3">Putative metal-dependent membrane protease</fullName>
    </submittedName>
</protein>
<keyword evidence="1" id="KW-0812">Transmembrane</keyword>
<dbReference type="Pfam" id="PF02517">
    <property type="entry name" value="Rce1-like"/>
    <property type="match status" value="1"/>
</dbReference>
<dbReference type="GO" id="GO:0006508">
    <property type="term" value="P:proteolysis"/>
    <property type="evidence" value="ECO:0007669"/>
    <property type="project" value="UniProtKB-KW"/>
</dbReference>
<feature type="transmembrane region" description="Helical" evidence="1">
    <location>
        <begin position="188"/>
        <end position="205"/>
    </location>
</feature>
<keyword evidence="1" id="KW-0472">Membrane</keyword>
<dbReference type="KEGG" id="sfc:Spiaf_0432"/>
<keyword evidence="1" id="KW-1133">Transmembrane helix</keyword>
<keyword evidence="3" id="KW-0645">Protease</keyword>
<evidence type="ECO:0000313" key="3">
    <source>
        <dbReference type="EMBL" id="AFG36536.1"/>
    </source>
</evidence>